<dbReference type="AlphaFoldDB" id="A0A0B7BUB3"/>
<reference evidence="1" key="1">
    <citation type="submission" date="2014-12" db="EMBL/GenBank/DDBJ databases">
        <title>Insight into the proteome of Arion vulgaris.</title>
        <authorList>
            <person name="Aradska J."/>
            <person name="Bulat T."/>
            <person name="Smidak R."/>
            <person name="Sarate P."/>
            <person name="Gangsoo J."/>
            <person name="Sialana F."/>
            <person name="Bilban M."/>
            <person name="Lubec G."/>
        </authorList>
    </citation>
    <scope>NUCLEOTIDE SEQUENCE</scope>
    <source>
        <tissue evidence="1">Skin</tissue>
    </source>
</reference>
<evidence type="ECO:0000313" key="1">
    <source>
        <dbReference type="EMBL" id="CEK96583.1"/>
    </source>
</evidence>
<proteinExistence type="predicted"/>
<protein>
    <submittedName>
        <fullName evidence="1">Uncharacterized protein</fullName>
    </submittedName>
</protein>
<name>A0A0B7BUB3_9EUPU</name>
<organism evidence="1">
    <name type="scientific">Arion vulgaris</name>
    <dbReference type="NCBI Taxonomy" id="1028688"/>
    <lineage>
        <taxon>Eukaryota</taxon>
        <taxon>Metazoa</taxon>
        <taxon>Spiralia</taxon>
        <taxon>Lophotrochozoa</taxon>
        <taxon>Mollusca</taxon>
        <taxon>Gastropoda</taxon>
        <taxon>Heterobranchia</taxon>
        <taxon>Euthyneura</taxon>
        <taxon>Panpulmonata</taxon>
        <taxon>Eupulmonata</taxon>
        <taxon>Stylommatophora</taxon>
        <taxon>Helicina</taxon>
        <taxon>Arionoidea</taxon>
        <taxon>Arionidae</taxon>
        <taxon>Arion</taxon>
    </lineage>
</organism>
<gene>
    <name evidence="1" type="primary">ORF212610</name>
</gene>
<accession>A0A0B7BUB3</accession>
<sequence>FKPTTFSTTVKLLNPLSVIYLYKPVSCIRHYIFGSNCDVPVLNAVWAKQGYNILKLLLQITQITISDKLG</sequence>
<dbReference type="EMBL" id="HACG01049718">
    <property type="protein sequence ID" value="CEK96583.1"/>
    <property type="molecule type" value="Transcribed_RNA"/>
</dbReference>
<feature type="non-terminal residue" evidence="1">
    <location>
        <position position="1"/>
    </location>
</feature>